<dbReference type="InterPro" id="IPR006680">
    <property type="entry name" value="Amidohydro-rel"/>
</dbReference>
<organism evidence="4 5">
    <name type="scientific">Clonorchis sinensis</name>
    <name type="common">Chinese liver fluke</name>
    <dbReference type="NCBI Taxonomy" id="79923"/>
    <lineage>
        <taxon>Eukaryota</taxon>
        <taxon>Metazoa</taxon>
        <taxon>Spiralia</taxon>
        <taxon>Lophotrochozoa</taxon>
        <taxon>Platyhelminthes</taxon>
        <taxon>Trematoda</taxon>
        <taxon>Digenea</taxon>
        <taxon>Opisthorchiida</taxon>
        <taxon>Opisthorchiata</taxon>
        <taxon>Opisthorchiidae</taxon>
        <taxon>Clonorchis</taxon>
    </lineage>
</organism>
<reference evidence="4" key="1">
    <citation type="journal article" date="2011" name="Genome Biol.">
        <title>The draft genome of the carcinogenic human liver fluke Clonorchis sinensis.</title>
        <authorList>
            <person name="Wang X."/>
            <person name="Chen W."/>
            <person name="Huang Y."/>
            <person name="Sun J."/>
            <person name="Men J."/>
            <person name="Liu H."/>
            <person name="Luo F."/>
            <person name="Guo L."/>
            <person name="Lv X."/>
            <person name="Deng C."/>
            <person name="Zhou C."/>
            <person name="Fan Y."/>
            <person name="Li X."/>
            <person name="Huang L."/>
            <person name="Hu Y."/>
            <person name="Liang C."/>
            <person name="Hu X."/>
            <person name="Xu J."/>
            <person name="Yu X."/>
        </authorList>
    </citation>
    <scope>NUCLEOTIDE SEQUENCE [LARGE SCALE GENOMIC DNA]</scope>
    <source>
        <strain evidence="4">Henan</strain>
    </source>
</reference>
<name>G7YSB4_CLOSI</name>
<feature type="compositionally biased region" description="Polar residues" evidence="2">
    <location>
        <begin position="228"/>
        <end position="257"/>
    </location>
</feature>
<dbReference type="Pfam" id="PF04909">
    <property type="entry name" value="Amidohydro_2"/>
    <property type="match status" value="1"/>
</dbReference>
<feature type="compositionally biased region" description="Basic and acidic residues" evidence="2">
    <location>
        <begin position="322"/>
        <end position="347"/>
    </location>
</feature>
<evidence type="ECO:0000259" key="3">
    <source>
        <dbReference type="Pfam" id="PF04909"/>
    </source>
</evidence>
<proteinExistence type="inferred from homology"/>
<dbReference type="EMBL" id="DF144095">
    <property type="protein sequence ID" value="GAA55844.1"/>
    <property type="molecule type" value="Genomic_DNA"/>
</dbReference>
<feature type="region of interest" description="Disordered" evidence="2">
    <location>
        <begin position="209"/>
        <end position="258"/>
    </location>
</feature>
<feature type="domain" description="Amidohydrolase-related" evidence="3">
    <location>
        <begin position="1117"/>
        <end position="1407"/>
    </location>
</feature>
<feature type="region of interest" description="Disordered" evidence="2">
    <location>
        <begin position="386"/>
        <end position="448"/>
    </location>
</feature>
<sequence>MGDLQKFIRQQFFDNHWTRDVDATTLADEKLRSIDSAFSNIDVKSKLSLLLSLSNLKPNVSPEVDRHVESIFLQALDEENNLVKAVATILHTKQSLNYLNFDISPTNEAFRKNIEKLLKHSHGWKVTTTPLLAECLGENVLSTVKGKPPTKNLHSSGRKQPCGSIERRTERGLGFRCRDKPHTLTLKETYLEKLTDECQRRRVHVPIPGRSFARSDETEDDTDADNSGFLSNHSLRRTPFSNQNRKISGLSSWSCSPEHSARKLNLPWPRPNADLLDKPPNLLTPSERLTTRSPAANCRKPSRIKLLDFDELPAFGPKAKQLRKEQMEKERELKRQEREERIKEQKAARQAAKIARLSEKQSLMEAREQPASASWTDVALAPISVAPTSGTPNAEVDPTYDKGTGVLSSLRDKSTFRPSSTTNDRLADDSRPSSFVNSAPDSAGNNLLLSGRSNNASLMVRHPLLSVSSGMNVVQGVVDDDDDDDDDNDGLMMQDMGAGTYQLGISSEFRGFNPSARISLYGSNLSEVPPAQTSYSTVYAPCSLMSTANASYSPYEVCEIPASQTIAPSFTTSLPSTGLSTSGQGMRAGIPAPRTIFTQACVPGTIRFISSTHTGPQVRFVQPVQTRAGGPNRPPSSSIGTTTLTTLQPAPGSGASATTLRAVTYPAASASIDTQPRVIQPIRVVVSSPLSPYFYSQVPSGALSSRPATTTTRLVATMSSPGTNTGLIRIAPRPTPLVRLASTNNVVGLRPRQPQQPVPISPAPSQNQSVSVQMAPAQFQQVQPTSLSSSDPRMTNTGWMMDGRQVILAPVVGMAGPQSPPTGTMLSPKPVIQHLFELESTDTFLILEIQCCCFPPISQSPPSGYIQIMPRPAGATPVSFTSTPGQQQQTFSIVHSEPQGTQNTTLYTGAQQPMVQPDGRLVVPSSQPTNTLASSQFQSNLVVTSGQSAVKIQDDLRLTEAQLSSVQSLFQGANRVSRPEKAMIVSFIAGARGNPHPETGNTLRIHLSEYRERVLNQATGQLMDVAADTYLHMDYSTGTCEKVKYYRNEPPDVLLHGFVGPLTRAEYEQLHVRTDKPDLLAEVNAEANEQAEFERTDEREATQAAREAWAPIQPPYIDAHFSIWSLSSAVSYSQLYLGGKMPPPPSARWGQSLQRDFTLDDYEEEMDYMRARAEAELKYEIGELSPVRYAIHVQVASTYSESLMVSAMAEEYLCIAGYVSWCDLSDPSLNQHLQRMNSDPLLVGLRYDVSDIEGDYLLDTMVDDNISAIEHLGLPFDLAIGPHQLRHACHLAYKHPKLKLVLNHCGLPLEFTASKPSFNLASSSWRADLEFLSRYPNVYCKVTGATGHVVNPSKPDDSADEWCALSALSHAVSCFGPDRCIFGSGWPICRLMGSDQTGWSEQGILAQSRERGEVPGEVSAKRARRSVPLSVLNMWEAARLVEYAMGDAGYGAVEDKHKVFAMNAQSVYSLTVRPYGSCPRQAR</sequence>
<evidence type="ECO:0000313" key="4">
    <source>
        <dbReference type="EMBL" id="GAA55844.1"/>
    </source>
</evidence>
<gene>
    <name evidence="4" type="ORF">CLF_109173</name>
</gene>
<dbReference type="InterPro" id="IPR032466">
    <property type="entry name" value="Metal_Hydrolase"/>
</dbReference>
<evidence type="ECO:0000256" key="1">
    <source>
        <dbReference type="ARBA" id="ARBA00038310"/>
    </source>
</evidence>
<evidence type="ECO:0000313" key="5">
    <source>
        <dbReference type="Proteomes" id="UP000008909"/>
    </source>
</evidence>
<dbReference type="Gene3D" id="3.20.20.140">
    <property type="entry name" value="Metal-dependent hydrolases"/>
    <property type="match status" value="1"/>
</dbReference>
<comment type="similarity">
    <text evidence="1">Belongs to the metallo-dependent hydrolases superfamily.</text>
</comment>
<keyword evidence="4" id="KW-0251">Elongation factor</keyword>
<protein>
    <submittedName>
        <fullName evidence="4">Negative elongation factor A</fullName>
    </submittedName>
</protein>
<evidence type="ECO:0000256" key="2">
    <source>
        <dbReference type="SAM" id="MobiDB-lite"/>
    </source>
</evidence>
<keyword evidence="4" id="KW-0648">Protein biosynthesis</keyword>
<dbReference type="PANTHER" id="PTHR43569:SF2">
    <property type="entry name" value="AMIDOHYDROLASE-RELATED DOMAIN-CONTAINING PROTEIN"/>
    <property type="match status" value="1"/>
</dbReference>
<accession>G7YSB4</accession>
<dbReference type="GO" id="GO:0016787">
    <property type="term" value="F:hydrolase activity"/>
    <property type="evidence" value="ECO:0007669"/>
    <property type="project" value="InterPro"/>
</dbReference>
<dbReference type="GO" id="GO:0003746">
    <property type="term" value="F:translation elongation factor activity"/>
    <property type="evidence" value="ECO:0007669"/>
    <property type="project" value="UniProtKB-KW"/>
</dbReference>
<dbReference type="SUPFAM" id="SSF51556">
    <property type="entry name" value="Metallo-dependent hydrolases"/>
    <property type="match status" value="1"/>
</dbReference>
<dbReference type="Proteomes" id="UP000008909">
    <property type="component" value="Unassembled WGS sequence"/>
</dbReference>
<feature type="region of interest" description="Disordered" evidence="2">
    <location>
        <begin position="321"/>
        <end position="347"/>
    </location>
</feature>
<dbReference type="PANTHER" id="PTHR43569">
    <property type="entry name" value="AMIDOHYDROLASE"/>
    <property type="match status" value="1"/>
</dbReference>
<keyword evidence="5" id="KW-1185">Reference proteome</keyword>
<reference key="2">
    <citation type="submission" date="2011-10" db="EMBL/GenBank/DDBJ databases">
        <title>The genome and transcriptome sequence of Clonorchis sinensis provide insights into the carcinogenic liver fluke.</title>
        <authorList>
            <person name="Wang X."/>
            <person name="Huang Y."/>
            <person name="Chen W."/>
            <person name="Liu H."/>
            <person name="Guo L."/>
            <person name="Chen Y."/>
            <person name="Luo F."/>
            <person name="Zhou W."/>
            <person name="Sun J."/>
            <person name="Mao Q."/>
            <person name="Liang P."/>
            <person name="Zhou C."/>
            <person name="Tian Y."/>
            <person name="Men J."/>
            <person name="Lv X."/>
            <person name="Huang L."/>
            <person name="Zhou J."/>
            <person name="Hu Y."/>
            <person name="Li R."/>
            <person name="Zhang F."/>
            <person name="Lei H."/>
            <person name="Li X."/>
            <person name="Hu X."/>
            <person name="Liang C."/>
            <person name="Xu J."/>
            <person name="Wu Z."/>
            <person name="Yu X."/>
        </authorList>
    </citation>
    <scope>NUCLEOTIDE SEQUENCE</scope>
    <source>
        <strain>Henan</strain>
    </source>
</reference>
<dbReference type="InterPro" id="IPR052350">
    <property type="entry name" value="Metallo-dep_Lactonases"/>
</dbReference>